<protein>
    <submittedName>
        <fullName evidence="1">Uncharacterized protein</fullName>
    </submittedName>
</protein>
<dbReference type="AlphaFoldDB" id="A0AA48LXI7"/>
<sequence>MTLDETQLSIALACVADAIVSTLDPSGHSLRRARSSLRDGLLIAEQLDAADTPAASLLKKIVANLEEVNKE</sequence>
<organism evidence="1">
    <name type="scientific">freshwater sediment metagenome</name>
    <dbReference type="NCBI Taxonomy" id="556182"/>
    <lineage>
        <taxon>unclassified sequences</taxon>
        <taxon>metagenomes</taxon>
        <taxon>ecological metagenomes</taxon>
    </lineage>
</organism>
<proteinExistence type="predicted"/>
<dbReference type="EMBL" id="OY288114">
    <property type="protein sequence ID" value="CAJ0854115.1"/>
    <property type="molecule type" value="Genomic_DNA"/>
</dbReference>
<name>A0AA48LXI7_9ZZZZ</name>
<reference evidence="1" key="1">
    <citation type="submission" date="2023-07" db="EMBL/GenBank/DDBJ databases">
        <authorList>
            <person name="Pelsma A.J. K."/>
        </authorList>
    </citation>
    <scope>NUCLEOTIDE SEQUENCE</scope>
</reference>
<evidence type="ECO:0000313" key="1">
    <source>
        <dbReference type="EMBL" id="CAJ0854115.1"/>
    </source>
</evidence>
<gene>
    <name evidence="1" type="ORF">AMST5_00709</name>
</gene>
<accession>A0AA48LXI7</accession>